<dbReference type="EC" id="2.7.4.16" evidence="1"/>
<evidence type="ECO:0000313" key="6">
    <source>
        <dbReference type="Proteomes" id="UP000239814"/>
    </source>
</evidence>
<dbReference type="EMBL" id="CP027433">
    <property type="protein sequence ID" value="AVM01211.1"/>
    <property type="molecule type" value="Genomic_DNA"/>
</dbReference>
<dbReference type="NCBIfam" id="NF004351">
    <property type="entry name" value="PRK05731.1-4"/>
    <property type="match status" value="1"/>
</dbReference>
<dbReference type="GO" id="GO:0009228">
    <property type="term" value="P:thiamine biosynthetic process"/>
    <property type="evidence" value="ECO:0007669"/>
    <property type="project" value="UniProtKB-KW"/>
</dbReference>
<comment type="function">
    <text evidence="1">Catalyzes the ATP-dependent phosphorylation of thiamine-monophosphate (TMP) to form thiamine-pyrophosphate (TPP), the active form of vitamin B1.</text>
</comment>
<evidence type="ECO:0000259" key="3">
    <source>
        <dbReference type="Pfam" id="PF00586"/>
    </source>
</evidence>
<dbReference type="SUPFAM" id="SSF56042">
    <property type="entry name" value="PurM C-terminal domain-like"/>
    <property type="match status" value="1"/>
</dbReference>
<dbReference type="OrthoDB" id="9802811at2"/>
<keyword evidence="6" id="KW-1185">Reference proteome</keyword>
<dbReference type="NCBIfam" id="TIGR01379">
    <property type="entry name" value="thiL"/>
    <property type="match status" value="1"/>
</dbReference>
<proteinExistence type="inferred from homology"/>
<feature type="domain" description="PurM-like C-terminal" evidence="4">
    <location>
        <begin position="207"/>
        <end position="303"/>
    </location>
</feature>
<dbReference type="GO" id="GO:0000287">
    <property type="term" value="F:magnesium ion binding"/>
    <property type="evidence" value="ECO:0007669"/>
    <property type="project" value="UniProtKB-UniRule"/>
</dbReference>
<dbReference type="CDD" id="cd02194">
    <property type="entry name" value="ThiL"/>
    <property type="match status" value="1"/>
</dbReference>
<comment type="pathway">
    <text evidence="1">Cofactor biosynthesis; thiamine diphosphate biosynthesis; thiamine diphosphate from thiamine phosphate: step 1/1.</text>
</comment>
<evidence type="ECO:0000256" key="2">
    <source>
        <dbReference type="SAM" id="MobiDB-lite"/>
    </source>
</evidence>
<feature type="binding site" evidence="1">
    <location>
        <position position="275"/>
    </location>
    <ligand>
        <name>ATP</name>
        <dbReference type="ChEBI" id="CHEBI:30616"/>
    </ligand>
</feature>
<dbReference type="GO" id="GO:0009229">
    <property type="term" value="P:thiamine diphosphate biosynthetic process"/>
    <property type="evidence" value="ECO:0007669"/>
    <property type="project" value="UniProtKB-UniRule"/>
</dbReference>
<dbReference type="Proteomes" id="UP000239814">
    <property type="component" value="Chromosome"/>
</dbReference>
<reference evidence="5 6" key="1">
    <citation type="submission" date="2018-03" db="EMBL/GenBank/DDBJ databases">
        <title>Characteristics and genome of n-alkane degrading marine bacteria Gordonia iterans isolated from crude oil contaminated in Tae-an, South Korea.</title>
        <authorList>
            <person name="Lee S.-S."/>
            <person name="Kim H."/>
        </authorList>
    </citation>
    <scope>NUCLEOTIDE SEQUENCE [LARGE SCALE GENOMIC DNA]</scope>
    <source>
        <strain evidence="5 6">Co17</strain>
    </source>
</reference>
<feature type="binding site" evidence="1">
    <location>
        <position position="130"/>
    </location>
    <ligand>
        <name>Mg(2+)</name>
        <dbReference type="ChEBI" id="CHEBI:18420"/>
        <label>4</label>
    </ligand>
</feature>
<gene>
    <name evidence="1" type="primary">thiL</name>
    <name evidence="5" type="ORF">C6V83_14090</name>
</gene>
<keyword evidence="1" id="KW-0784">Thiamine biosynthesis</keyword>
<feature type="binding site" evidence="1">
    <location>
        <position position="86"/>
    </location>
    <ligand>
        <name>Mg(2+)</name>
        <dbReference type="ChEBI" id="CHEBI:18420"/>
        <label>4</label>
    </ligand>
</feature>
<dbReference type="UniPathway" id="UPA00060">
    <property type="reaction ID" value="UER00142"/>
</dbReference>
<comment type="similarity">
    <text evidence="1">Belongs to the thiamine-monophosphate kinase family.</text>
</comment>
<organism evidence="5 6">
    <name type="scientific">Gordonia iterans</name>
    <dbReference type="NCBI Taxonomy" id="1004901"/>
    <lineage>
        <taxon>Bacteria</taxon>
        <taxon>Bacillati</taxon>
        <taxon>Actinomycetota</taxon>
        <taxon>Actinomycetes</taxon>
        <taxon>Mycobacteriales</taxon>
        <taxon>Gordoniaceae</taxon>
        <taxon>Gordonia</taxon>
    </lineage>
</organism>
<dbReference type="HAMAP" id="MF_02128">
    <property type="entry name" value="TMP_kinase"/>
    <property type="match status" value="1"/>
</dbReference>
<dbReference type="GO" id="GO:0005524">
    <property type="term" value="F:ATP binding"/>
    <property type="evidence" value="ECO:0007669"/>
    <property type="project" value="UniProtKB-UniRule"/>
</dbReference>
<dbReference type="Pfam" id="PF00586">
    <property type="entry name" value="AIRS"/>
    <property type="match status" value="1"/>
</dbReference>
<feature type="binding site" evidence="1">
    <location>
        <position position="326"/>
    </location>
    <ligand>
        <name>substrate</name>
    </ligand>
</feature>
<protein>
    <recommendedName>
        <fullName evidence="1">Thiamine-monophosphate kinase</fullName>
        <shortName evidence="1">TMP kinase</shortName>
        <shortName evidence="1">Thiamine-phosphate kinase</shortName>
        <ecNumber evidence="1">2.7.4.16</ecNumber>
    </recommendedName>
</protein>
<keyword evidence="1" id="KW-0067">ATP-binding</keyword>
<dbReference type="GO" id="GO:0009030">
    <property type="term" value="F:thiamine-phosphate kinase activity"/>
    <property type="evidence" value="ECO:0007669"/>
    <property type="project" value="UniProtKB-UniRule"/>
</dbReference>
<dbReference type="InterPro" id="IPR010918">
    <property type="entry name" value="PurM-like_C_dom"/>
</dbReference>
<feature type="binding site" evidence="1">
    <location>
        <position position="369"/>
    </location>
    <ligand>
        <name>substrate</name>
    </ligand>
</feature>
<dbReference type="Pfam" id="PF02769">
    <property type="entry name" value="AIRS_C"/>
    <property type="match status" value="1"/>
</dbReference>
<feature type="binding site" evidence="1">
    <location>
        <position position="108"/>
    </location>
    <ligand>
        <name>substrate</name>
    </ligand>
</feature>
<feature type="binding site" evidence="1">
    <location>
        <position position="99"/>
    </location>
    <ligand>
        <name>Mg(2+)</name>
        <dbReference type="ChEBI" id="CHEBI:18420"/>
        <label>4</label>
    </ligand>
</feature>
<feature type="binding site" evidence="1">
    <location>
        <position position="178"/>
    </location>
    <ligand>
        <name>Mg(2+)</name>
        <dbReference type="ChEBI" id="CHEBI:18420"/>
        <label>1</label>
    </ligand>
</feature>
<keyword evidence="1 5" id="KW-0418">Kinase</keyword>
<keyword evidence="1" id="KW-0479">Metal-binding</keyword>
<keyword evidence="1" id="KW-0808">Transferase</keyword>
<feature type="binding site" evidence="1">
    <location>
        <position position="86"/>
    </location>
    <ligand>
        <name>Mg(2+)</name>
        <dbReference type="ChEBI" id="CHEBI:18420"/>
        <label>3</label>
    </ligand>
</feature>
<name>A0A2S0KHU7_9ACTN</name>
<dbReference type="SUPFAM" id="SSF55326">
    <property type="entry name" value="PurM N-terminal domain-like"/>
    <property type="match status" value="1"/>
</dbReference>
<dbReference type="InterPro" id="IPR016188">
    <property type="entry name" value="PurM-like_N"/>
</dbReference>
<comment type="miscellaneous">
    <text evidence="1">Reaction mechanism of ThiL seems to utilize a direct, inline transfer of the gamma-phosphate of ATP to TMP rather than a phosphorylated enzyme intermediate.</text>
</comment>
<keyword evidence="1" id="KW-0547">Nucleotide-binding</keyword>
<accession>A0A2S0KHU7</accession>
<feature type="binding site" evidence="1">
    <location>
        <position position="130"/>
    </location>
    <ligand>
        <name>Mg(2+)</name>
        <dbReference type="ChEBI" id="CHEBI:18420"/>
        <label>2</label>
    </ligand>
</feature>
<feature type="binding site" evidence="1">
    <location>
        <position position="130"/>
    </location>
    <ligand>
        <name>Mg(2+)</name>
        <dbReference type="ChEBI" id="CHEBI:18420"/>
        <label>3</label>
    </ligand>
</feature>
<feature type="compositionally biased region" description="Basic and acidic residues" evidence="2">
    <location>
        <begin position="16"/>
        <end position="43"/>
    </location>
</feature>
<dbReference type="Gene3D" id="3.90.650.10">
    <property type="entry name" value="PurM-like C-terminal domain"/>
    <property type="match status" value="1"/>
</dbReference>
<feature type="binding site" evidence="1">
    <location>
        <position position="101"/>
    </location>
    <ligand>
        <name>Mg(2+)</name>
        <dbReference type="ChEBI" id="CHEBI:18420"/>
        <label>1</label>
    </ligand>
</feature>
<sequence length="375" mass="38453">MRERSPVRRRRSRRPPARDRPSNPLRSCHERNVGAVQHPREPATDSGRTVGEVGERALIKLFTHAADQRSGPGIDDPDVVIGSGDDAAVLRGRGAVVVSTDTAVAGRHFRFDWSEPEQIGARAVVQSAADVAAMGGVLDGIVVSLGCPPQTSVARLLALNEGLVEQTHRLGGRVLGGDLVSSPTVILTVTSLGSLAGVEPVTLSGARPGDVLAVSGPLGAAAAGLAVLSAIEYGADNALAQRFSSLVAAYRLPQPDLSQGPRAARAGAHAMTDVSDGLVEEIITVADASGLAVDVVSATVPRAPQLDECAAELGVDPIRWALTGGEDHQLLGAFAPADVPDGWTEIGTCRAGGTGATVDGAAASGLHGWQSFSET</sequence>
<evidence type="ECO:0000259" key="4">
    <source>
        <dbReference type="Pfam" id="PF02769"/>
    </source>
</evidence>
<dbReference type="InterPro" id="IPR006283">
    <property type="entry name" value="ThiL-like"/>
</dbReference>
<feature type="binding site" evidence="1">
    <location>
        <position position="101"/>
    </location>
    <ligand>
        <name>Mg(2+)</name>
        <dbReference type="ChEBI" id="CHEBI:18420"/>
        <label>2</label>
    </ligand>
</feature>
<dbReference type="Gene3D" id="3.30.1330.10">
    <property type="entry name" value="PurM-like, N-terminal domain"/>
    <property type="match status" value="1"/>
</dbReference>
<dbReference type="KEGG" id="git:C6V83_14090"/>
<dbReference type="PANTHER" id="PTHR30270">
    <property type="entry name" value="THIAMINE-MONOPHOSPHATE KINASE"/>
    <property type="match status" value="1"/>
</dbReference>
<feature type="binding site" evidence="1">
    <location>
        <begin position="177"/>
        <end position="178"/>
    </location>
    <ligand>
        <name>ATP</name>
        <dbReference type="ChEBI" id="CHEBI:30616"/>
    </ligand>
</feature>
<comment type="catalytic activity">
    <reaction evidence="1">
        <text>thiamine phosphate + ATP = thiamine diphosphate + ADP</text>
        <dbReference type="Rhea" id="RHEA:15913"/>
        <dbReference type="ChEBI" id="CHEBI:30616"/>
        <dbReference type="ChEBI" id="CHEBI:37575"/>
        <dbReference type="ChEBI" id="CHEBI:58937"/>
        <dbReference type="ChEBI" id="CHEBI:456216"/>
        <dbReference type="EC" id="2.7.4.16"/>
    </reaction>
</comment>
<comment type="caution">
    <text evidence="1">Lacks conserved residue(s) required for the propagation of feature annotation.</text>
</comment>
<dbReference type="PIRSF" id="PIRSF005303">
    <property type="entry name" value="Thiam_monoph_kin"/>
    <property type="match status" value="1"/>
</dbReference>
<evidence type="ECO:0000313" key="5">
    <source>
        <dbReference type="EMBL" id="AVM01211.1"/>
    </source>
</evidence>
<feature type="domain" description="PurM-like N-terminal" evidence="3">
    <location>
        <begin position="84"/>
        <end position="193"/>
    </location>
</feature>
<dbReference type="InterPro" id="IPR036676">
    <property type="entry name" value="PurM-like_C_sf"/>
</dbReference>
<feature type="region of interest" description="Disordered" evidence="2">
    <location>
        <begin position="1"/>
        <end position="49"/>
    </location>
</feature>
<feature type="binding site" evidence="1">
    <location>
        <position position="276"/>
    </location>
    <ligand>
        <name>Mg(2+)</name>
        <dbReference type="ChEBI" id="CHEBI:18420"/>
        <label>5</label>
    </ligand>
</feature>
<dbReference type="AlphaFoldDB" id="A0A2S0KHU7"/>
<feature type="binding site" evidence="1">
    <location>
        <position position="273"/>
    </location>
    <ligand>
        <name>Mg(2+)</name>
        <dbReference type="ChEBI" id="CHEBI:18420"/>
        <label>3</label>
    </ligand>
</feature>
<dbReference type="InterPro" id="IPR036921">
    <property type="entry name" value="PurM-like_N_sf"/>
</dbReference>
<feature type="binding site" evidence="1">
    <location>
        <position position="100"/>
    </location>
    <ligand>
        <name>Mg(2+)</name>
        <dbReference type="ChEBI" id="CHEBI:18420"/>
        <label>1</label>
    </ligand>
</feature>
<keyword evidence="1" id="KW-0460">Magnesium</keyword>
<evidence type="ECO:0000256" key="1">
    <source>
        <dbReference type="HAMAP-Rule" id="MF_02128"/>
    </source>
</evidence>
<dbReference type="PANTHER" id="PTHR30270:SF0">
    <property type="entry name" value="THIAMINE-MONOPHOSPHATE KINASE"/>
    <property type="match status" value="1"/>
</dbReference>